<reference evidence="1 2" key="1">
    <citation type="submission" date="2012-10" db="EMBL/GenBank/DDBJ databases">
        <title>Genome sequencing and analysis of entomopathogenic fungi Beauveria bassiana D1-5.</title>
        <authorList>
            <person name="Li Q."/>
            <person name="Wang L."/>
            <person name="Zhang Z."/>
            <person name="Wang Q."/>
            <person name="Ren J."/>
            <person name="Wang M."/>
            <person name="Xu W."/>
            <person name="Wang J."/>
            <person name="Lu Y."/>
            <person name="Du Q."/>
            <person name="Sun Z."/>
        </authorList>
    </citation>
    <scope>NUCLEOTIDE SEQUENCE [LARGE SCALE GENOMIC DNA]</scope>
    <source>
        <strain evidence="1 2">D1-5</strain>
    </source>
</reference>
<accession>A0A0A2V4K5</accession>
<comment type="caution">
    <text evidence="1">The sequence shown here is derived from an EMBL/GenBank/DDBJ whole genome shotgun (WGS) entry which is preliminary data.</text>
</comment>
<organism evidence="1 2">
    <name type="scientific">Beauveria bassiana D1-5</name>
    <dbReference type="NCBI Taxonomy" id="1245745"/>
    <lineage>
        <taxon>Eukaryota</taxon>
        <taxon>Fungi</taxon>
        <taxon>Dikarya</taxon>
        <taxon>Ascomycota</taxon>
        <taxon>Pezizomycotina</taxon>
        <taxon>Sordariomycetes</taxon>
        <taxon>Hypocreomycetidae</taxon>
        <taxon>Hypocreales</taxon>
        <taxon>Cordycipitaceae</taxon>
        <taxon>Beauveria</taxon>
    </lineage>
</organism>
<dbReference type="InterPro" id="IPR046536">
    <property type="entry name" value="DUF6601"/>
</dbReference>
<dbReference type="Proteomes" id="UP000030106">
    <property type="component" value="Unassembled WGS sequence"/>
</dbReference>
<dbReference type="EMBL" id="ANFO01001413">
    <property type="protein sequence ID" value="KGQ02696.1"/>
    <property type="molecule type" value="Genomic_DNA"/>
</dbReference>
<dbReference type="OrthoDB" id="5086500at2759"/>
<protein>
    <submittedName>
        <fullName evidence="1">Uncharacterized protein</fullName>
    </submittedName>
</protein>
<evidence type="ECO:0000313" key="2">
    <source>
        <dbReference type="Proteomes" id="UP000030106"/>
    </source>
</evidence>
<name>A0A0A2V4K5_BEABA</name>
<gene>
    <name evidence="1" type="ORF">BBAD15_g12087</name>
</gene>
<proteinExistence type="predicted"/>
<dbReference type="HOGENOM" id="CLU_1937767_0_0_1"/>
<dbReference type="STRING" id="1245745.A0A0A2V4K5"/>
<dbReference type="AlphaFoldDB" id="A0A0A2V4K5"/>
<evidence type="ECO:0000313" key="1">
    <source>
        <dbReference type="EMBL" id="KGQ02696.1"/>
    </source>
</evidence>
<sequence length="130" mass="14585">MAVGDTRYCVIMATRPWGTLAWTTMLDHTYKQDGEHKCSKPPFSIRLLEQNAVAGQGERDQLLALLPALYRKESGDMAAVGQHVTACVEEELNLERLASIHGWLWIAGLPLPPRALHHQLLLGREIFITE</sequence>
<dbReference type="Pfam" id="PF20246">
    <property type="entry name" value="DUF6601"/>
    <property type="match status" value="1"/>
</dbReference>